<dbReference type="Proteomes" id="UP000593579">
    <property type="component" value="Unassembled WGS sequence"/>
</dbReference>
<feature type="non-terminal residue" evidence="1">
    <location>
        <position position="21"/>
    </location>
</feature>
<name>A0A7J9CPU1_GOSGO</name>
<gene>
    <name evidence="1" type="ORF">Gogos_001931</name>
</gene>
<protein>
    <submittedName>
        <fullName evidence="1">Uncharacterized protein</fullName>
    </submittedName>
</protein>
<dbReference type="AlphaFoldDB" id="A0A7J9CPU1"/>
<reference evidence="1 2" key="1">
    <citation type="journal article" date="2019" name="Genome Biol. Evol.">
        <title>Insights into the evolution of the New World diploid cottons (Gossypium, subgenus Houzingenia) based on genome sequencing.</title>
        <authorList>
            <person name="Grover C.E."/>
            <person name="Arick M.A. 2nd"/>
            <person name="Thrash A."/>
            <person name="Conover J.L."/>
            <person name="Sanders W.S."/>
            <person name="Peterson D.G."/>
            <person name="Frelichowski J.E."/>
            <person name="Scheffler J.A."/>
            <person name="Scheffler B.E."/>
            <person name="Wendel J.F."/>
        </authorList>
    </citation>
    <scope>NUCLEOTIDE SEQUENCE [LARGE SCALE GENOMIC DNA]</scope>
    <source>
        <strain evidence="1">5</strain>
        <tissue evidence="1">Leaf</tissue>
    </source>
</reference>
<evidence type="ECO:0000313" key="1">
    <source>
        <dbReference type="EMBL" id="MBA0750520.1"/>
    </source>
</evidence>
<sequence length="21" mass="2532">MKWLEDNFSYIDNSASVVERQ</sequence>
<dbReference type="EMBL" id="JABEZY010000012">
    <property type="protein sequence ID" value="MBA0750520.1"/>
    <property type="molecule type" value="Genomic_DNA"/>
</dbReference>
<keyword evidence="2" id="KW-1185">Reference proteome</keyword>
<organism evidence="1 2">
    <name type="scientific">Gossypium gossypioides</name>
    <name type="common">Mexican cotton</name>
    <name type="synonym">Selera gossypioides</name>
    <dbReference type="NCBI Taxonomy" id="34282"/>
    <lineage>
        <taxon>Eukaryota</taxon>
        <taxon>Viridiplantae</taxon>
        <taxon>Streptophyta</taxon>
        <taxon>Embryophyta</taxon>
        <taxon>Tracheophyta</taxon>
        <taxon>Spermatophyta</taxon>
        <taxon>Magnoliopsida</taxon>
        <taxon>eudicotyledons</taxon>
        <taxon>Gunneridae</taxon>
        <taxon>Pentapetalae</taxon>
        <taxon>rosids</taxon>
        <taxon>malvids</taxon>
        <taxon>Malvales</taxon>
        <taxon>Malvaceae</taxon>
        <taxon>Malvoideae</taxon>
        <taxon>Gossypium</taxon>
    </lineage>
</organism>
<evidence type="ECO:0000313" key="2">
    <source>
        <dbReference type="Proteomes" id="UP000593579"/>
    </source>
</evidence>
<accession>A0A7J9CPU1</accession>
<proteinExistence type="predicted"/>
<comment type="caution">
    <text evidence="1">The sequence shown here is derived from an EMBL/GenBank/DDBJ whole genome shotgun (WGS) entry which is preliminary data.</text>
</comment>